<comment type="caution">
    <text evidence="1">The sequence shown here is derived from an EMBL/GenBank/DDBJ whole genome shotgun (WGS) entry which is preliminary data.</text>
</comment>
<name>A0A9J6B3Z6_SOLCO</name>
<dbReference type="EMBL" id="JACXVP010000001">
    <property type="protein sequence ID" value="KAG5631314.1"/>
    <property type="molecule type" value="Genomic_DNA"/>
</dbReference>
<reference evidence="1 2" key="1">
    <citation type="submission" date="2020-09" db="EMBL/GenBank/DDBJ databases">
        <title>De no assembly of potato wild relative species, Solanum commersonii.</title>
        <authorList>
            <person name="Cho K."/>
        </authorList>
    </citation>
    <scope>NUCLEOTIDE SEQUENCE [LARGE SCALE GENOMIC DNA]</scope>
    <source>
        <strain evidence="1">LZ3.2</strain>
        <tissue evidence="1">Leaf</tissue>
    </source>
</reference>
<organism evidence="1 2">
    <name type="scientific">Solanum commersonii</name>
    <name type="common">Commerson's wild potato</name>
    <name type="synonym">Commerson's nightshade</name>
    <dbReference type="NCBI Taxonomy" id="4109"/>
    <lineage>
        <taxon>Eukaryota</taxon>
        <taxon>Viridiplantae</taxon>
        <taxon>Streptophyta</taxon>
        <taxon>Embryophyta</taxon>
        <taxon>Tracheophyta</taxon>
        <taxon>Spermatophyta</taxon>
        <taxon>Magnoliopsida</taxon>
        <taxon>eudicotyledons</taxon>
        <taxon>Gunneridae</taxon>
        <taxon>Pentapetalae</taxon>
        <taxon>asterids</taxon>
        <taxon>lamiids</taxon>
        <taxon>Solanales</taxon>
        <taxon>Solanaceae</taxon>
        <taxon>Solanoideae</taxon>
        <taxon>Solaneae</taxon>
        <taxon>Solanum</taxon>
    </lineage>
</organism>
<keyword evidence="2" id="KW-1185">Reference proteome</keyword>
<sequence>MFVKLSNSNTGGSLLPKTSCIQFSQLNYNCSILVRTRLSGSSTRLFSSLSLLHGLLFEKTELKPRLIPTLGIVIFLSNVHSCCGELLG</sequence>
<protein>
    <submittedName>
        <fullName evidence="1">Uncharacterized protein</fullName>
    </submittedName>
</protein>
<dbReference type="Proteomes" id="UP000824120">
    <property type="component" value="Chromosome 1"/>
</dbReference>
<evidence type="ECO:0000313" key="1">
    <source>
        <dbReference type="EMBL" id="KAG5631314.1"/>
    </source>
</evidence>
<proteinExistence type="predicted"/>
<dbReference type="AlphaFoldDB" id="A0A9J6B3Z6"/>
<gene>
    <name evidence="1" type="ORF">H5410_003031</name>
</gene>
<accession>A0A9J6B3Z6</accession>
<feature type="non-terminal residue" evidence="1">
    <location>
        <position position="1"/>
    </location>
</feature>
<evidence type="ECO:0000313" key="2">
    <source>
        <dbReference type="Proteomes" id="UP000824120"/>
    </source>
</evidence>